<reference evidence="3 4" key="1">
    <citation type="submission" date="2019-05" db="EMBL/GenBank/DDBJ databases">
        <title>Another draft genome of Portunus trituberculatus and its Hox gene families provides insights of decapod evolution.</title>
        <authorList>
            <person name="Jeong J.-H."/>
            <person name="Song I."/>
            <person name="Kim S."/>
            <person name="Choi T."/>
            <person name="Kim D."/>
            <person name="Ryu S."/>
            <person name="Kim W."/>
        </authorList>
    </citation>
    <scope>NUCLEOTIDE SEQUENCE [LARGE SCALE GENOMIC DNA]</scope>
    <source>
        <tissue evidence="3">Muscle</tissue>
    </source>
</reference>
<evidence type="ECO:0000256" key="1">
    <source>
        <dbReference type="ARBA" id="ARBA00023319"/>
    </source>
</evidence>
<dbReference type="CDD" id="cd00063">
    <property type="entry name" value="FN3"/>
    <property type="match status" value="1"/>
</dbReference>
<dbReference type="GO" id="GO:0008307">
    <property type="term" value="F:structural constituent of muscle"/>
    <property type="evidence" value="ECO:0007669"/>
    <property type="project" value="TreeGrafter"/>
</dbReference>
<protein>
    <submittedName>
        <fullName evidence="3">Twitchin</fullName>
    </submittedName>
</protein>
<proteinExistence type="predicted"/>
<sequence length="124" mass="13890">MSDSYLVLIPSVPSLMRTIVEITIEQFERNTVLTLRKGVRPDTGKYKLCLVNSVGECEEEADVVILGKPMRPEGPLFPEEIRADHVKLKWKKPKDDGGLPIEGYVIEKMDLDTGAWVPAGEVRP</sequence>
<dbReference type="Gene3D" id="2.60.40.10">
    <property type="entry name" value="Immunoglobulins"/>
    <property type="match status" value="1"/>
</dbReference>
<dbReference type="SUPFAM" id="SSF49265">
    <property type="entry name" value="Fibronectin type III"/>
    <property type="match status" value="1"/>
</dbReference>
<dbReference type="InterPro" id="IPR036179">
    <property type="entry name" value="Ig-like_dom_sf"/>
</dbReference>
<dbReference type="InterPro" id="IPR036116">
    <property type="entry name" value="FN3_sf"/>
</dbReference>
<keyword evidence="1" id="KW-0393">Immunoglobulin domain</keyword>
<organism evidence="3 4">
    <name type="scientific">Portunus trituberculatus</name>
    <name type="common">Swimming crab</name>
    <name type="synonym">Neptunus trituberculatus</name>
    <dbReference type="NCBI Taxonomy" id="210409"/>
    <lineage>
        <taxon>Eukaryota</taxon>
        <taxon>Metazoa</taxon>
        <taxon>Ecdysozoa</taxon>
        <taxon>Arthropoda</taxon>
        <taxon>Crustacea</taxon>
        <taxon>Multicrustacea</taxon>
        <taxon>Malacostraca</taxon>
        <taxon>Eumalacostraca</taxon>
        <taxon>Eucarida</taxon>
        <taxon>Decapoda</taxon>
        <taxon>Pleocyemata</taxon>
        <taxon>Brachyura</taxon>
        <taxon>Eubrachyura</taxon>
        <taxon>Portunoidea</taxon>
        <taxon>Portunidae</taxon>
        <taxon>Portuninae</taxon>
        <taxon>Portunus</taxon>
    </lineage>
</organism>
<dbReference type="InterPro" id="IPR013783">
    <property type="entry name" value="Ig-like_fold"/>
</dbReference>
<dbReference type="PROSITE" id="PS50853">
    <property type="entry name" value="FN3"/>
    <property type="match status" value="1"/>
</dbReference>
<dbReference type="PANTHER" id="PTHR14340:SF13">
    <property type="entry name" value="TITIN"/>
    <property type="match status" value="1"/>
</dbReference>
<dbReference type="PANTHER" id="PTHR14340">
    <property type="entry name" value="MICROFIBRIL-ASSOCIATED GLYCOPROTEIN 3"/>
    <property type="match status" value="1"/>
</dbReference>
<dbReference type="SUPFAM" id="SSF48726">
    <property type="entry name" value="Immunoglobulin"/>
    <property type="match status" value="1"/>
</dbReference>
<name>A0A5B7H859_PORTR</name>
<gene>
    <name evidence="3" type="primary">unc-22_5</name>
    <name evidence="3" type="ORF">E2C01_059371</name>
</gene>
<dbReference type="Proteomes" id="UP000324222">
    <property type="component" value="Unassembled WGS sequence"/>
</dbReference>
<accession>A0A5B7H859</accession>
<keyword evidence="4" id="KW-1185">Reference proteome</keyword>
<dbReference type="GO" id="GO:0048738">
    <property type="term" value="P:cardiac muscle tissue development"/>
    <property type="evidence" value="ECO:0007669"/>
    <property type="project" value="TreeGrafter"/>
</dbReference>
<dbReference type="InterPro" id="IPR003961">
    <property type="entry name" value="FN3_dom"/>
</dbReference>
<dbReference type="GO" id="GO:0031430">
    <property type="term" value="C:M band"/>
    <property type="evidence" value="ECO:0007669"/>
    <property type="project" value="TreeGrafter"/>
</dbReference>
<evidence type="ECO:0000259" key="2">
    <source>
        <dbReference type="PROSITE" id="PS50853"/>
    </source>
</evidence>
<comment type="caution">
    <text evidence="3">The sequence shown here is derived from an EMBL/GenBank/DDBJ whole genome shotgun (WGS) entry which is preliminary data.</text>
</comment>
<dbReference type="EMBL" id="VSRR010023104">
    <property type="protein sequence ID" value="MPC65238.1"/>
    <property type="molecule type" value="Genomic_DNA"/>
</dbReference>
<dbReference type="GO" id="GO:0045214">
    <property type="term" value="P:sarcomere organization"/>
    <property type="evidence" value="ECO:0007669"/>
    <property type="project" value="TreeGrafter"/>
</dbReference>
<evidence type="ECO:0000313" key="3">
    <source>
        <dbReference type="EMBL" id="MPC65238.1"/>
    </source>
</evidence>
<dbReference type="AlphaFoldDB" id="A0A5B7H859"/>
<dbReference type="OrthoDB" id="504170at2759"/>
<evidence type="ECO:0000313" key="4">
    <source>
        <dbReference type="Proteomes" id="UP000324222"/>
    </source>
</evidence>
<feature type="domain" description="Fibronectin type-III" evidence="2">
    <location>
        <begin position="71"/>
        <end position="124"/>
    </location>
</feature>